<organism evidence="1">
    <name type="scientific">uncultured Rubrobacteraceae bacterium</name>
    <dbReference type="NCBI Taxonomy" id="349277"/>
    <lineage>
        <taxon>Bacteria</taxon>
        <taxon>Bacillati</taxon>
        <taxon>Actinomycetota</taxon>
        <taxon>Rubrobacteria</taxon>
        <taxon>Rubrobacterales</taxon>
        <taxon>Rubrobacteraceae</taxon>
        <taxon>environmental samples</taxon>
    </lineage>
</organism>
<gene>
    <name evidence="1" type="ORF">AVDCRST_MAG80-2633</name>
</gene>
<accession>A0A6J4QSN8</accession>
<feature type="non-terminal residue" evidence="1">
    <location>
        <position position="1"/>
    </location>
</feature>
<dbReference type="AlphaFoldDB" id="A0A6J4QSN8"/>
<protein>
    <submittedName>
        <fullName evidence="1">Uncharacterized protein</fullName>
    </submittedName>
</protein>
<dbReference type="EMBL" id="CADCVC010000237">
    <property type="protein sequence ID" value="CAA9454072.1"/>
    <property type="molecule type" value="Genomic_DNA"/>
</dbReference>
<feature type="non-terminal residue" evidence="1">
    <location>
        <position position="68"/>
    </location>
</feature>
<sequence>ALAGRAPVQRLSSADCRCSPVSRRFEVVRRRYQWHRLRVPGRTSAPGGLRRGFLRAALAAGRGRRRAM</sequence>
<reference evidence="1" key="1">
    <citation type="submission" date="2020-02" db="EMBL/GenBank/DDBJ databases">
        <authorList>
            <person name="Meier V. D."/>
        </authorList>
    </citation>
    <scope>NUCLEOTIDE SEQUENCE</scope>
    <source>
        <strain evidence="1">AVDCRST_MAG80</strain>
    </source>
</reference>
<proteinExistence type="predicted"/>
<evidence type="ECO:0000313" key="1">
    <source>
        <dbReference type="EMBL" id="CAA9454072.1"/>
    </source>
</evidence>
<name>A0A6J4QSN8_9ACTN</name>